<comment type="caution">
    <text evidence="6">The sequence shown here is derived from an EMBL/GenBank/DDBJ whole genome shotgun (WGS) entry which is preliminary data.</text>
</comment>
<evidence type="ECO:0000256" key="2">
    <source>
        <dbReference type="ARBA" id="ARBA00022692"/>
    </source>
</evidence>
<evidence type="ECO:0000256" key="5">
    <source>
        <dbReference type="SAM" id="Phobius"/>
    </source>
</evidence>
<organism evidence="6 7">
    <name type="scientific">Cerina litoralis</name>
    <dbReference type="NCBI Taxonomy" id="2874477"/>
    <lineage>
        <taxon>Bacteria</taxon>
        <taxon>Pseudomonadati</taxon>
        <taxon>Bacteroidota</taxon>
        <taxon>Flavobacteriia</taxon>
        <taxon>Flavobacteriales</taxon>
        <taxon>Flavobacteriaceae</taxon>
        <taxon>Cerina</taxon>
    </lineage>
</organism>
<dbReference type="GO" id="GO:0051119">
    <property type="term" value="F:sugar transmembrane transporter activity"/>
    <property type="evidence" value="ECO:0007669"/>
    <property type="project" value="InterPro"/>
</dbReference>
<evidence type="ECO:0000256" key="3">
    <source>
        <dbReference type="ARBA" id="ARBA00022989"/>
    </source>
</evidence>
<keyword evidence="2 5" id="KW-0812">Transmembrane</keyword>
<dbReference type="Pfam" id="PF04193">
    <property type="entry name" value="PQ-loop"/>
    <property type="match status" value="1"/>
</dbReference>
<feature type="transmembrane region" description="Helical" evidence="5">
    <location>
        <begin position="36"/>
        <end position="56"/>
    </location>
</feature>
<keyword evidence="7" id="KW-1185">Reference proteome</keyword>
<name>A0AAE3ETR4_9FLAO</name>
<sequence>MHKIEILGFVAATLTTMAFVPQVFKAWKERSTTDISLVMYLVMLFGVILWMIYGIYHGSLPITIANAFTAILVFIMVVLKLKYK</sequence>
<gene>
    <name evidence="6" type="ORF">K8352_06030</name>
</gene>
<evidence type="ECO:0000313" key="6">
    <source>
        <dbReference type="EMBL" id="MCG2460300.1"/>
    </source>
</evidence>
<evidence type="ECO:0000256" key="1">
    <source>
        <dbReference type="ARBA" id="ARBA00004141"/>
    </source>
</evidence>
<keyword evidence="4 5" id="KW-0472">Membrane</keyword>
<feature type="transmembrane region" description="Helical" evidence="5">
    <location>
        <begin position="62"/>
        <end position="81"/>
    </location>
</feature>
<keyword evidence="3 5" id="KW-1133">Transmembrane helix</keyword>
<dbReference type="InterPro" id="IPR047662">
    <property type="entry name" value="SemiSWEET"/>
</dbReference>
<proteinExistence type="predicted"/>
<comment type="subcellular location">
    <subcellularLocation>
        <location evidence="1">Membrane</location>
        <topology evidence="1">Multi-pass membrane protein</topology>
    </subcellularLocation>
</comment>
<evidence type="ECO:0000256" key="4">
    <source>
        <dbReference type="ARBA" id="ARBA00023136"/>
    </source>
</evidence>
<protein>
    <submittedName>
        <fullName evidence="6">SemiSWEET transporter</fullName>
    </submittedName>
</protein>
<dbReference type="Gene3D" id="1.20.1280.290">
    <property type="match status" value="1"/>
</dbReference>
<dbReference type="RefSeq" id="WP_317901443.1">
    <property type="nucleotide sequence ID" value="NZ_JAIRBC010000007.1"/>
</dbReference>
<dbReference type="NCBIfam" id="NF037968">
    <property type="entry name" value="SemiSWEET_2"/>
    <property type="match status" value="1"/>
</dbReference>
<dbReference type="Proteomes" id="UP001200642">
    <property type="component" value="Unassembled WGS sequence"/>
</dbReference>
<dbReference type="EMBL" id="JAIRBC010000007">
    <property type="protein sequence ID" value="MCG2460300.1"/>
    <property type="molecule type" value="Genomic_DNA"/>
</dbReference>
<dbReference type="GO" id="GO:0016020">
    <property type="term" value="C:membrane"/>
    <property type="evidence" value="ECO:0007669"/>
    <property type="project" value="UniProtKB-SubCell"/>
</dbReference>
<accession>A0AAE3ETR4</accession>
<dbReference type="AlphaFoldDB" id="A0AAE3ETR4"/>
<reference evidence="6" key="1">
    <citation type="submission" date="2023-02" db="EMBL/GenBank/DDBJ databases">
        <title>Genome of Flavobacteriaceae gen. nov. sp. strain F89.</title>
        <authorList>
            <person name="Wang Y."/>
        </authorList>
    </citation>
    <scope>NUCLEOTIDE SEQUENCE</scope>
    <source>
        <strain evidence="6">F89</strain>
    </source>
</reference>
<dbReference type="InterPro" id="IPR006603">
    <property type="entry name" value="PQ-loop_rpt"/>
</dbReference>
<evidence type="ECO:0000313" key="7">
    <source>
        <dbReference type="Proteomes" id="UP001200642"/>
    </source>
</evidence>
<feature type="transmembrane region" description="Helical" evidence="5">
    <location>
        <begin position="6"/>
        <end position="24"/>
    </location>
</feature>